<accession>A0A7M1T377</accession>
<reference evidence="2 3" key="1">
    <citation type="submission" date="2020-10" db="EMBL/GenBank/DDBJ databases">
        <title>Complete genome of Cruoricapor ignavus strain M1214 isolated from the blood culture of a febrile patient.</title>
        <authorList>
            <person name="Guglielmino C.J.D."/>
        </authorList>
    </citation>
    <scope>NUCLEOTIDE SEQUENCE [LARGE SCALE GENOMIC DNA]</scope>
    <source>
        <strain evidence="2 3">M1214</strain>
    </source>
</reference>
<dbReference type="EMBL" id="CP063145">
    <property type="protein sequence ID" value="QOR73737.1"/>
    <property type="molecule type" value="Genomic_DNA"/>
</dbReference>
<gene>
    <name evidence="2" type="ORF">IMZ16_09530</name>
</gene>
<feature type="region of interest" description="Disordered" evidence="1">
    <location>
        <begin position="1"/>
        <end position="20"/>
    </location>
</feature>
<evidence type="ECO:0000313" key="3">
    <source>
        <dbReference type="Proteomes" id="UP000593605"/>
    </source>
</evidence>
<dbReference type="Proteomes" id="UP000593605">
    <property type="component" value="Chromosome"/>
</dbReference>
<evidence type="ECO:0000256" key="1">
    <source>
        <dbReference type="SAM" id="MobiDB-lite"/>
    </source>
</evidence>
<evidence type="ECO:0008006" key="4">
    <source>
        <dbReference type="Google" id="ProtNLM"/>
    </source>
</evidence>
<dbReference type="KEGG" id="civ:IMZ16_09530"/>
<name>A0A7M1T377_9FLAO</name>
<evidence type="ECO:0000313" key="2">
    <source>
        <dbReference type="EMBL" id="QOR73737.1"/>
    </source>
</evidence>
<organism evidence="2 3">
    <name type="scientific">Cruoricaptor ignavus</name>
    <dbReference type="NCBI Taxonomy" id="1118202"/>
    <lineage>
        <taxon>Bacteria</taxon>
        <taxon>Pseudomonadati</taxon>
        <taxon>Bacteroidota</taxon>
        <taxon>Flavobacteriia</taxon>
        <taxon>Flavobacteriales</taxon>
        <taxon>Weeksellaceae</taxon>
        <taxon>Cruoricaptor</taxon>
    </lineage>
</organism>
<sequence>MNATKNYIGKRKYTRKSKTATTTPTIRRICRMGETPQRCFGDSERQTEICADKPTSDAFLKWTFLPKHEKNKEQEQEQEPKKTMEMEKECFQSLFQLTEHYGIKPKLTQYLEYPYNIALVLDDIQKQLKFKTEHWEEIRLVKDKTKNQSYFISEERFHTGSILYYIPILPLYRLSKNPKRKQASELLKSVCSYLYHIAEVPYYRQQSSYLFWMYEMITDWIASDEQNEEQPAYLSEIKQAEQIGEIMEKKIYNSYHLTHFKNRLKHFKAKDVFDNDCWRLASKVFSLYEQYPNTTIFRNATVDQALIEDDEQENILAMNQYISFCADAKGVLFETLFETVNSEFQECNIQEEPIVSKHFNGKEMIDAHLDFERRLFPLIEELIYILNSF</sequence>
<dbReference type="AlphaFoldDB" id="A0A7M1T377"/>
<protein>
    <recommendedName>
        <fullName evidence="4">PRTRC system protein F</fullName>
    </recommendedName>
</protein>
<proteinExistence type="predicted"/>
<feature type="compositionally biased region" description="Basic residues" evidence="1">
    <location>
        <begin position="8"/>
        <end position="18"/>
    </location>
</feature>